<feature type="domain" description="CID" evidence="2">
    <location>
        <begin position="48"/>
        <end position="183"/>
    </location>
</feature>
<evidence type="ECO:0000313" key="3">
    <source>
        <dbReference type="EMBL" id="KAF4957579.1"/>
    </source>
</evidence>
<comment type="caution">
    <text evidence="3">The sequence shown here is derived from an EMBL/GenBank/DDBJ whole genome shotgun (WGS) entry which is preliminary data.</text>
</comment>
<reference evidence="3" key="2">
    <citation type="submission" date="2020-05" db="EMBL/GenBank/DDBJ databases">
        <authorList>
            <person name="Kim H.-S."/>
            <person name="Proctor R.H."/>
            <person name="Brown D.W."/>
        </authorList>
    </citation>
    <scope>NUCLEOTIDE SEQUENCE</scope>
    <source>
        <strain evidence="3">NRRL 45417</strain>
    </source>
</reference>
<dbReference type="Gene3D" id="1.25.40.90">
    <property type="match status" value="1"/>
</dbReference>
<proteinExistence type="predicted"/>
<dbReference type="PROSITE" id="PS51391">
    <property type="entry name" value="CID"/>
    <property type="match status" value="1"/>
</dbReference>
<dbReference type="InterPro" id="IPR042326">
    <property type="entry name" value="Ctk3"/>
</dbReference>
<dbReference type="EMBL" id="JABFAI010000066">
    <property type="protein sequence ID" value="KAF4957579.1"/>
    <property type="molecule type" value="Genomic_DNA"/>
</dbReference>
<dbReference type="PANTHER" id="PTHR28291:SF1">
    <property type="entry name" value="CTD KINASE SUBUNIT GAMMA"/>
    <property type="match status" value="1"/>
</dbReference>
<dbReference type="FunFam" id="1.25.40.90:FF:000032">
    <property type="entry name" value="CTD kinase subunit gamma"/>
    <property type="match status" value="1"/>
</dbReference>
<name>A0A8H4TGR7_9HYPO</name>
<dbReference type="InterPro" id="IPR008942">
    <property type="entry name" value="ENTH_VHS"/>
</dbReference>
<accession>A0A8H4TGR7</accession>
<gene>
    <name evidence="3" type="ORF">FGADI_3048</name>
</gene>
<protein>
    <recommendedName>
        <fullName evidence="2">CID domain-containing protein</fullName>
    </recommendedName>
</protein>
<dbReference type="PANTHER" id="PTHR28291">
    <property type="entry name" value="CTD KINASE SUBUNIT GAMMA"/>
    <property type="match status" value="1"/>
</dbReference>
<dbReference type="Pfam" id="PF12243">
    <property type="entry name" value="CTK3"/>
    <property type="match status" value="1"/>
</dbReference>
<dbReference type="GO" id="GO:0070692">
    <property type="term" value="C:CTDK-1 complex"/>
    <property type="evidence" value="ECO:0007669"/>
    <property type="project" value="InterPro"/>
</dbReference>
<dbReference type="InterPro" id="IPR024638">
    <property type="entry name" value="Ctk3_N"/>
</dbReference>
<keyword evidence="4" id="KW-1185">Reference proteome</keyword>
<feature type="compositionally biased region" description="Basic and acidic residues" evidence="1">
    <location>
        <begin position="220"/>
        <end position="243"/>
    </location>
</feature>
<feature type="region of interest" description="Disordered" evidence="1">
    <location>
        <begin position="191"/>
        <end position="243"/>
    </location>
</feature>
<organism evidence="3 4">
    <name type="scientific">Fusarium gaditjirri</name>
    <dbReference type="NCBI Taxonomy" id="282569"/>
    <lineage>
        <taxon>Eukaryota</taxon>
        <taxon>Fungi</taxon>
        <taxon>Dikarya</taxon>
        <taxon>Ascomycota</taxon>
        <taxon>Pezizomycotina</taxon>
        <taxon>Sordariomycetes</taxon>
        <taxon>Hypocreomycetidae</taxon>
        <taxon>Hypocreales</taxon>
        <taxon>Nectriaceae</taxon>
        <taxon>Fusarium</taxon>
        <taxon>Fusarium nisikadoi species complex</taxon>
    </lineage>
</organism>
<dbReference type="InterPro" id="IPR024637">
    <property type="entry name" value="Ctk3_C"/>
</dbReference>
<dbReference type="InterPro" id="IPR006569">
    <property type="entry name" value="CID_dom"/>
</dbReference>
<dbReference type="Proteomes" id="UP000604273">
    <property type="component" value="Unassembled WGS sequence"/>
</dbReference>
<evidence type="ECO:0000256" key="1">
    <source>
        <dbReference type="SAM" id="MobiDB-lite"/>
    </source>
</evidence>
<dbReference type="AlphaFoldDB" id="A0A8H4TGR7"/>
<reference evidence="3" key="1">
    <citation type="journal article" date="2020" name="BMC Genomics">
        <title>Correction to: Identification and distribution of gene clusters required for synthesis of sphingolipid metabolism inhibitors in diverse species of the filamentous fungus Fusarium.</title>
        <authorList>
            <person name="Kim H.S."/>
            <person name="Lohmar J.M."/>
            <person name="Busman M."/>
            <person name="Brown D.W."/>
            <person name="Naumann T.A."/>
            <person name="Divon H.H."/>
            <person name="Lysoe E."/>
            <person name="Uhlig S."/>
            <person name="Proctor R.H."/>
        </authorList>
    </citation>
    <scope>NUCLEOTIDE SEQUENCE</scope>
    <source>
        <strain evidence="3">NRRL 45417</strain>
    </source>
</reference>
<dbReference type="GO" id="GO:0045943">
    <property type="term" value="P:positive regulation of transcription by RNA polymerase I"/>
    <property type="evidence" value="ECO:0007669"/>
    <property type="project" value="TreeGrafter"/>
</dbReference>
<evidence type="ECO:0000313" key="4">
    <source>
        <dbReference type="Proteomes" id="UP000604273"/>
    </source>
</evidence>
<evidence type="ECO:0000259" key="2">
    <source>
        <dbReference type="PROSITE" id="PS51391"/>
    </source>
</evidence>
<dbReference type="Pfam" id="PF12350">
    <property type="entry name" value="CTK3_C"/>
    <property type="match status" value="1"/>
</dbReference>
<dbReference type="GO" id="GO:0032786">
    <property type="term" value="P:positive regulation of DNA-templated transcription, elongation"/>
    <property type="evidence" value="ECO:0007669"/>
    <property type="project" value="InterPro"/>
</dbReference>
<sequence>MSGDEDRQCPPVGFRLLPDKTKAWPGPLYRFEDFHSAQPTHSVLNMADPFEVRMRFTSQLQHLNASVTSAQKAAQYALRFRDMDEDLHSCILEQLERNNMNIRANIMYFIEHFLDMAQRDGHPDYIRMMQRDIIRVVDAVAPDDGSGAANVKVVRKVLQGLQGKGYLESQAVSQIEDVIKERETNVEDLGLASPNGDVEMTDMPPSQTIPKPGRRSTSHQLDKRQIEQRIEEDRERHKRERESIWAVPKAENAEMDRLWEETSDFGEDDDRLLTEELDDFQKEMEIQSNCQHHHGAANGNRH</sequence>
<dbReference type="OrthoDB" id="21266at2759"/>